<feature type="compositionally biased region" description="Pro residues" evidence="1">
    <location>
        <begin position="476"/>
        <end position="486"/>
    </location>
</feature>
<comment type="caution">
    <text evidence="2">The sequence shown here is derived from an EMBL/GenBank/DDBJ whole genome shotgun (WGS) entry which is preliminary data.</text>
</comment>
<name>W6NDX3_HAECO</name>
<evidence type="ECO:0000313" key="2">
    <source>
        <dbReference type="EMBL" id="CDL95070.1"/>
    </source>
</evidence>
<feature type="compositionally biased region" description="Pro residues" evidence="1">
    <location>
        <begin position="403"/>
        <end position="415"/>
    </location>
</feature>
<feature type="compositionally biased region" description="Basic and acidic residues" evidence="1">
    <location>
        <begin position="329"/>
        <end position="346"/>
    </location>
</feature>
<dbReference type="AlphaFoldDB" id="W6NDX3"/>
<gene>
    <name evidence="2" type="ORF">HCOI_01320400</name>
</gene>
<feature type="region of interest" description="Disordered" evidence="1">
    <location>
        <begin position="472"/>
        <end position="499"/>
    </location>
</feature>
<feature type="compositionally biased region" description="Basic and acidic residues" evidence="1">
    <location>
        <begin position="280"/>
        <end position="311"/>
    </location>
</feature>
<dbReference type="EMBL" id="CAVP010058695">
    <property type="protein sequence ID" value="CDL95070.1"/>
    <property type="molecule type" value="Genomic_DNA"/>
</dbReference>
<reference evidence="2" key="2">
    <citation type="submission" date="2013-05" db="EMBL/GenBank/DDBJ databases">
        <title>The genome and transcriptome of Haemonchus contortus: a key model parasite for drug and vaccine discovery.</title>
        <authorList>
            <person name="Laing R."/>
            <person name="Kikuchi T."/>
            <person name="Martinelli A."/>
            <person name="Tsai I.J."/>
            <person name="Beech R.N."/>
            <person name="Redman E."/>
            <person name="Holroyd N."/>
            <person name="Bartley D.J."/>
            <person name="Beasley H."/>
            <person name="Britton C."/>
            <person name="Curran D."/>
            <person name="Devaney E."/>
            <person name="Gilabert A."/>
            <person name="Jackson F."/>
            <person name="Hunt M."/>
            <person name="Johnston S."/>
            <person name="Kryukov I."/>
            <person name="Li K."/>
            <person name="Morrison A.A."/>
            <person name="Reid A.J."/>
            <person name="Sargison N."/>
            <person name="Saunders G."/>
            <person name="Wasmuth J.D."/>
            <person name="Wolstenholme A."/>
            <person name="Berriman M."/>
            <person name="Gilleard J.S."/>
            <person name="Cotton J.A."/>
        </authorList>
    </citation>
    <scope>NUCLEOTIDE SEQUENCE [LARGE SCALE GENOMIC DNA]</scope>
    <source>
        <strain evidence="2">ISE/inbred ISE</strain>
    </source>
</reference>
<feature type="compositionally biased region" description="Polar residues" evidence="1">
    <location>
        <begin position="256"/>
        <end position="279"/>
    </location>
</feature>
<reference evidence="2" key="1">
    <citation type="submission" date="2013-03" db="EMBL/GenBank/DDBJ databases">
        <authorList>
            <person name="Aslett M."/>
        </authorList>
    </citation>
    <scope>NUCLEOTIDE SEQUENCE [LARGE SCALE GENOMIC DNA]</scope>
    <source>
        <strain evidence="2">ISE/inbred ISE</strain>
    </source>
</reference>
<feature type="region of interest" description="Disordered" evidence="1">
    <location>
        <begin position="61"/>
        <end position="417"/>
    </location>
</feature>
<proteinExistence type="predicted"/>
<feature type="compositionally biased region" description="Basic and acidic residues" evidence="1">
    <location>
        <begin position="61"/>
        <end position="71"/>
    </location>
</feature>
<accession>W6NDX3</accession>
<evidence type="ECO:0000256" key="1">
    <source>
        <dbReference type="SAM" id="MobiDB-lite"/>
    </source>
</evidence>
<feature type="region of interest" description="Disordered" evidence="1">
    <location>
        <begin position="1"/>
        <end position="45"/>
    </location>
</feature>
<feature type="compositionally biased region" description="Basic and acidic residues" evidence="1">
    <location>
        <begin position="228"/>
        <end position="253"/>
    </location>
</feature>
<sequence length="601" mass="65772">MADPELASKLAKRLESVDDTVTDSSKAETPPPPVPKMPEKVVPNPYVAVDNTVSIDDLIAKAMERKEHPEENNNVTSPNGITMDDADVATATVNGHDTQPDIHTGPPPKRTLAELLAKDQERSVSPPHVSSPDTSRRTPPPKTTIGELLVKDKQPLSPPPTSKCPLVPVQHHVSKPSTRRLSPEDDGSELERKLAAQRAKKSLASVAATESNVIFSTPENSTPPQKPPRSEEPVKTAPVEDHEKALQPEETEKPPCSSSSQGSTPLPQESPPSGQSEKMASNEDHEKSPQPKEAEKPPCGEELEKLPRSEKPVMPSEQPAQNGGPEETVEGKEVKLEAKSETDQHTSELSTTEADQHISELSTTESDQHLPELNTAESSQPPETAVHTAETSSSQSEPKEESPAPPLPLSEPPTLPLNEEELKNLLVDEVKKCKITKEEMIVIKDMEHRKDTAAAKSFSPSRELLEMIQHENGIRSPPPIPPPKPQTPSHSRPQSPVVKKLSMPSVGATTTVKMFAERQNKPSSHMQKAYSQDNGDELSALLERRNKILQDVFDIMPDPQHFLASCLARRLSRFYWLIVTLSRMGIEHTLVIIGEEASSLN</sequence>
<protein>
    <submittedName>
        <fullName evidence="2">Protein Y48B6A.6, isoform a</fullName>
    </submittedName>
</protein>
<feature type="compositionally biased region" description="Polar residues" evidence="1">
    <location>
        <begin position="208"/>
        <end position="223"/>
    </location>
</feature>
<organism evidence="2">
    <name type="scientific">Haemonchus contortus</name>
    <name type="common">Barber pole worm</name>
    <dbReference type="NCBI Taxonomy" id="6289"/>
    <lineage>
        <taxon>Eukaryota</taxon>
        <taxon>Metazoa</taxon>
        <taxon>Ecdysozoa</taxon>
        <taxon>Nematoda</taxon>
        <taxon>Chromadorea</taxon>
        <taxon>Rhabditida</taxon>
        <taxon>Rhabditina</taxon>
        <taxon>Rhabditomorpha</taxon>
        <taxon>Strongyloidea</taxon>
        <taxon>Trichostrongylidae</taxon>
        <taxon>Haemonchus</taxon>
    </lineage>
</organism>
<feature type="compositionally biased region" description="Polar residues" evidence="1">
    <location>
        <begin position="347"/>
        <end position="365"/>
    </location>
</feature>